<keyword evidence="5" id="KW-0511">Multifunctional enzyme</keyword>
<keyword evidence="1" id="KW-0808">Transferase</keyword>
<evidence type="ECO:0000256" key="6">
    <source>
        <dbReference type="PROSITE-ProRule" id="PRU00047"/>
    </source>
</evidence>
<dbReference type="EMBL" id="JAANQT010002811">
    <property type="protein sequence ID" value="KAG1301808.1"/>
    <property type="molecule type" value="Genomic_DNA"/>
</dbReference>
<dbReference type="SUPFAM" id="SSF56672">
    <property type="entry name" value="DNA/RNA polymerases"/>
    <property type="match status" value="1"/>
</dbReference>
<dbReference type="CDD" id="cd01647">
    <property type="entry name" value="RT_LTR"/>
    <property type="match status" value="1"/>
</dbReference>
<dbReference type="PANTHER" id="PTHR37984">
    <property type="entry name" value="PROTEIN CBG26694"/>
    <property type="match status" value="1"/>
</dbReference>
<dbReference type="Gene3D" id="2.40.70.10">
    <property type="entry name" value="Acid Proteases"/>
    <property type="match status" value="1"/>
</dbReference>
<dbReference type="InterPro" id="IPR043128">
    <property type="entry name" value="Rev_trsase/Diguanyl_cyclase"/>
</dbReference>
<evidence type="ECO:0000313" key="10">
    <source>
        <dbReference type="EMBL" id="KAG1301808.1"/>
    </source>
</evidence>
<feature type="region of interest" description="Disordered" evidence="7">
    <location>
        <begin position="468"/>
        <end position="506"/>
    </location>
</feature>
<feature type="compositionally biased region" description="Basic and acidic residues" evidence="7">
    <location>
        <begin position="348"/>
        <end position="360"/>
    </location>
</feature>
<dbReference type="CDD" id="cd00303">
    <property type="entry name" value="retropepsin_like"/>
    <property type="match status" value="1"/>
</dbReference>
<dbReference type="InterPro" id="IPR043502">
    <property type="entry name" value="DNA/RNA_pol_sf"/>
</dbReference>
<keyword evidence="4" id="KW-0255">Endonuclease</keyword>
<feature type="compositionally biased region" description="Polar residues" evidence="7">
    <location>
        <begin position="210"/>
        <end position="235"/>
    </location>
</feature>
<dbReference type="GO" id="GO:0004519">
    <property type="term" value="F:endonuclease activity"/>
    <property type="evidence" value="ECO:0007669"/>
    <property type="project" value="UniProtKB-KW"/>
</dbReference>
<feature type="compositionally biased region" description="Acidic residues" evidence="7">
    <location>
        <begin position="644"/>
        <end position="664"/>
    </location>
</feature>
<dbReference type="Pfam" id="PF13650">
    <property type="entry name" value="Asp_protease_2"/>
    <property type="match status" value="1"/>
</dbReference>
<keyword evidence="6" id="KW-0862">Zinc</keyword>
<feature type="region of interest" description="Disordered" evidence="7">
    <location>
        <begin position="636"/>
        <end position="664"/>
    </location>
</feature>
<keyword evidence="4" id="KW-0378">Hydrolase</keyword>
<dbReference type="InterPro" id="IPR001878">
    <property type="entry name" value="Znf_CCHC"/>
</dbReference>
<dbReference type="AlphaFoldDB" id="A0A9P6WZF5"/>
<name>A0A9P6WZF5_RHIOR</name>
<evidence type="ECO:0008006" key="12">
    <source>
        <dbReference type="Google" id="ProtNLM"/>
    </source>
</evidence>
<evidence type="ECO:0000259" key="9">
    <source>
        <dbReference type="PROSITE" id="PS50878"/>
    </source>
</evidence>
<evidence type="ECO:0000256" key="3">
    <source>
        <dbReference type="ARBA" id="ARBA00022722"/>
    </source>
</evidence>
<reference evidence="10" key="1">
    <citation type="journal article" date="2020" name="Microb. Genom.">
        <title>Genetic diversity of clinical and environmental Mucorales isolates obtained from an investigation of mucormycosis cases among solid organ transplant recipients.</title>
        <authorList>
            <person name="Nguyen M.H."/>
            <person name="Kaul D."/>
            <person name="Muto C."/>
            <person name="Cheng S.J."/>
            <person name="Richter R.A."/>
            <person name="Bruno V.M."/>
            <person name="Liu G."/>
            <person name="Beyhan S."/>
            <person name="Sundermann A.J."/>
            <person name="Mounaud S."/>
            <person name="Pasculle A.W."/>
            <person name="Nierman W.C."/>
            <person name="Driscoll E."/>
            <person name="Cumbie R."/>
            <person name="Clancy C.J."/>
            <person name="Dupont C.L."/>
        </authorList>
    </citation>
    <scope>NUCLEOTIDE SEQUENCE</scope>
    <source>
        <strain evidence="10">GL11</strain>
    </source>
</reference>
<sequence length="1089" mass="123798">MSPNNGNNEQLLKLEALSKVIRVPSYEKHEDPNDWMQLFESCVSTLGIDEETKLKIVPGYLNAVSIRRWFFDQNFTTWNAFKEEFMDRYENNKGSPNIILGQIMNIKKKDDETLHLYIDRFDHLFMAYNRASKGKTGVVVLKEDMLTEVFIEGIRPVINKIMIKQAKPTSLKEAKKLALDLEGQETEDDKTSINRWPDDPYKSDDENTENPKTASNAKGVTNTTSSKRNSISNQHQTKHSKNRDANQKDDIEAKFDTLTSYMQKLTLLMEDKDKVKPKEVFCYNCQESGHTASVCAQHCKLCNGSKGSHAYWDCELYVPKNKNFFNKDNKNYLVEDYDECEENLMADKRDRSNSDRDIRKSRSGKRLKVHDTVPKRSQKAKTAEPSQPMVVDRPPRNVINQPVKEAAQVRSSEVSQPRKEVKHRKTVQNDDALEMEKITKEIVEAKVFPCSISQLKEFKGFRTAMYQNLRKKQKNPNKKKRKDQVYHIDDGQVRGPEQRIPGTGAPRTTAIVNGTLKVEAIMDSGSHGSVISLRLANELGLSPDKSKARSHILADGGSIANLGEIQSLVVQIQNVKIRVHPVVFEKPTYDLLLGSEAMELLGITADYGRKYFSIRSNDGIEPLIVKFNSGTHKMEKIPSASDSTDYDTFEEESYDTESPDDTDSEESYLLMFDHGPGEENFMVNNEEVMPISDAQAPDRSTHEEIMNILDQAVSKCELNGEQKEEMRKLLAKYTDVFGLDYQDLRQTNLLKLHIDTGDHAPVMKRPNRYMSHSELESLRSEIDSMLKNGQIVPATYGPNKKGVNSGGWAFPIMYVKKKNTSEKRLVVQFQDLNALTIKDPWPLPSITDLLETYEGASFFSTMDLLKGFNQIAVDDESIPKLTMATPWGCFSYKVMPFGIVNGPATFSRAIYLAMQGYLNEFVSTYIDDITVYSASFGEHILHLEKILQRIREVSMVLKPNKCHFAKSEVEVLGFVVSKGGIKPHQQNVEKVINFPKPKNKTDIRAFISLAGFYRRHVQGFSEVAEPLNKLLKKSEPFKWTESQEQAFIALKECIVKATQLKFPDPHEPYKLYTDASEIGVGAVLEINCC</sequence>
<dbReference type="InterPro" id="IPR021109">
    <property type="entry name" value="Peptidase_aspartic_dom_sf"/>
</dbReference>
<proteinExistence type="predicted"/>
<dbReference type="PROSITE" id="PS50158">
    <property type="entry name" value="ZF_CCHC"/>
    <property type="match status" value="1"/>
</dbReference>
<dbReference type="FunFam" id="3.30.70.270:FF:000020">
    <property type="entry name" value="Transposon Tf2-6 polyprotein-like Protein"/>
    <property type="match status" value="1"/>
</dbReference>
<keyword evidence="2" id="KW-0548">Nucleotidyltransferase</keyword>
<feature type="compositionally biased region" description="Basic and acidic residues" evidence="7">
    <location>
        <begin position="483"/>
        <end position="492"/>
    </location>
</feature>
<feature type="domain" description="Reverse transcriptase" evidence="9">
    <location>
        <begin position="796"/>
        <end position="976"/>
    </location>
</feature>
<keyword evidence="6" id="KW-0863">Zinc-finger</keyword>
<protein>
    <recommendedName>
        <fullName evidence="12">Reverse transcriptase</fullName>
    </recommendedName>
</protein>
<feature type="compositionally biased region" description="Basic and acidic residues" evidence="7">
    <location>
        <begin position="189"/>
        <end position="205"/>
    </location>
</feature>
<comment type="caution">
    <text evidence="10">The sequence shown here is derived from an EMBL/GenBank/DDBJ whole genome shotgun (WGS) entry which is preliminary data.</text>
</comment>
<feature type="region of interest" description="Disordered" evidence="7">
    <location>
        <begin position="182"/>
        <end position="249"/>
    </location>
</feature>
<dbReference type="GO" id="GO:0016779">
    <property type="term" value="F:nucleotidyltransferase activity"/>
    <property type="evidence" value="ECO:0007669"/>
    <property type="project" value="UniProtKB-KW"/>
</dbReference>
<dbReference type="Gene3D" id="3.30.70.270">
    <property type="match status" value="2"/>
</dbReference>
<gene>
    <name evidence="10" type="ORF">G6F64_011473</name>
</gene>
<evidence type="ECO:0000256" key="1">
    <source>
        <dbReference type="ARBA" id="ARBA00022679"/>
    </source>
</evidence>
<organism evidence="10 11">
    <name type="scientific">Rhizopus oryzae</name>
    <name type="common">Mucormycosis agent</name>
    <name type="synonym">Rhizopus arrhizus var. delemar</name>
    <dbReference type="NCBI Taxonomy" id="64495"/>
    <lineage>
        <taxon>Eukaryota</taxon>
        <taxon>Fungi</taxon>
        <taxon>Fungi incertae sedis</taxon>
        <taxon>Mucoromycota</taxon>
        <taxon>Mucoromycotina</taxon>
        <taxon>Mucoromycetes</taxon>
        <taxon>Mucorales</taxon>
        <taxon>Mucorineae</taxon>
        <taxon>Rhizopodaceae</taxon>
        <taxon>Rhizopus</taxon>
    </lineage>
</organism>
<dbReference type="SUPFAM" id="SSF50630">
    <property type="entry name" value="Acid proteases"/>
    <property type="match status" value="1"/>
</dbReference>
<feature type="compositionally biased region" description="Basic residues" evidence="7">
    <location>
        <begin position="469"/>
        <end position="482"/>
    </location>
</feature>
<dbReference type="PANTHER" id="PTHR37984:SF5">
    <property type="entry name" value="PROTEIN NYNRIN-LIKE"/>
    <property type="match status" value="1"/>
</dbReference>
<evidence type="ECO:0000256" key="5">
    <source>
        <dbReference type="ARBA" id="ARBA00023268"/>
    </source>
</evidence>
<keyword evidence="11" id="KW-1185">Reference proteome</keyword>
<feature type="domain" description="CCHC-type" evidence="8">
    <location>
        <begin position="282"/>
        <end position="297"/>
    </location>
</feature>
<keyword evidence="3" id="KW-0540">Nuclease</keyword>
<dbReference type="PROSITE" id="PS50878">
    <property type="entry name" value="RT_POL"/>
    <property type="match status" value="1"/>
</dbReference>
<evidence type="ECO:0000256" key="4">
    <source>
        <dbReference type="ARBA" id="ARBA00022759"/>
    </source>
</evidence>
<evidence type="ECO:0000256" key="7">
    <source>
        <dbReference type="SAM" id="MobiDB-lite"/>
    </source>
</evidence>
<evidence type="ECO:0000259" key="8">
    <source>
        <dbReference type="PROSITE" id="PS50158"/>
    </source>
</evidence>
<dbReference type="Pfam" id="PF00078">
    <property type="entry name" value="RVT_1"/>
    <property type="match status" value="1"/>
</dbReference>
<accession>A0A9P6WZF5</accession>
<evidence type="ECO:0000256" key="2">
    <source>
        <dbReference type="ARBA" id="ARBA00022695"/>
    </source>
</evidence>
<dbReference type="InterPro" id="IPR041577">
    <property type="entry name" value="RT_RNaseH_2"/>
</dbReference>
<feature type="region of interest" description="Disordered" evidence="7">
    <location>
        <begin position="348"/>
        <end position="426"/>
    </location>
</feature>
<keyword evidence="6" id="KW-0479">Metal-binding</keyword>
<dbReference type="Proteomes" id="UP000716291">
    <property type="component" value="Unassembled WGS sequence"/>
</dbReference>
<dbReference type="InterPro" id="IPR050951">
    <property type="entry name" value="Retrovirus_Pol_polyprotein"/>
</dbReference>
<dbReference type="InterPro" id="IPR000477">
    <property type="entry name" value="RT_dom"/>
</dbReference>
<evidence type="ECO:0000313" key="11">
    <source>
        <dbReference type="Proteomes" id="UP000716291"/>
    </source>
</evidence>
<dbReference type="GO" id="GO:0003676">
    <property type="term" value="F:nucleic acid binding"/>
    <property type="evidence" value="ECO:0007669"/>
    <property type="project" value="InterPro"/>
</dbReference>
<dbReference type="GO" id="GO:0008270">
    <property type="term" value="F:zinc ion binding"/>
    <property type="evidence" value="ECO:0007669"/>
    <property type="project" value="UniProtKB-KW"/>
</dbReference>
<dbReference type="Pfam" id="PF17919">
    <property type="entry name" value="RT_RNaseH_2"/>
    <property type="match status" value="1"/>
</dbReference>
<dbReference type="Gene3D" id="3.10.10.10">
    <property type="entry name" value="HIV Type 1 Reverse Transcriptase, subunit A, domain 1"/>
    <property type="match status" value="1"/>
</dbReference>